<dbReference type="InterPro" id="IPR006175">
    <property type="entry name" value="YjgF/YER057c/UK114"/>
</dbReference>
<dbReference type="SUPFAM" id="SSF55298">
    <property type="entry name" value="YjgF-like"/>
    <property type="match status" value="1"/>
</dbReference>
<proteinExistence type="inferred from homology"/>
<protein>
    <submittedName>
        <fullName evidence="2">Uncharacterized protein</fullName>
    </submittedName>
</protein>
<dbReference type="Proteomes" id="UP001500751">
    <property type="component" value="Unassembled WGS sequence"/>
</dbReference>
<evidence type="ECO:0000313" key="3">
    <source>
        <dbReference type="Proteomes" id="UP001500751"/>
    </source>
</evidence>
<dbReference type="PANTHER" id="PTHR11803">
    <property type="entry name" value="2-IMINOBUTANOATE/2-IMINOPROPANOATE DEAMINASE RIDA"/>
    <property type="match status" value="1"/>
</dbReference>
<name>A0ABP5GSQ5_9ACTN</name>
<dbReference type="PANTHER" id="PTHR11803:SF58">
    <property type="entry name" value="PROTEIN HMF1-RELATED"/>
    <property type="match status" value="1"/>
</dbReference>
<comment type="caution">
    <text evidence="2">The sequence shown here is derived from an EMBL/GenBank/DDBJ whole genome shotgun (WGS) entry which is preliminary data.</text>
</comment>
<sequence>MDLTKIALLRPAGLVASPAFSHVAVVPPGAATVYVGGQNGVDADGKLVSDDVADQSARALDNAAAALAAVGATLADVVQWTVLFVDGVDLQTAYGAIGPRLGAAAAQAGNPPLVTGARVAALGVPGALIEVSAVAALLPAE</sequence>
<dbReference type="CDD" id="cd00448">
    <property type="entry name" value="YjgF_YER057c_UK114_family"/>
    <property type="match status" value="1"/>
</dbReference>
<evidence type="ECO:0000313" key="2">
    <source>
        <dbReference type="EMBL" id="GAA2050950.1"/>
    </source>
</evidence>
<organism evidence="2 3">
    <name type="scientific">Catenulispora yoronensis</name>
    <dbReference type="NCBI Taxonomy" id="450799"/>
    <lineage>
        <taxon>Bacteria</taxon>
        <taxon>Bacillati</taxon>
        <taxon>Actinomycetota</taxon>
        <taxon>Actinomycetes</taxon>
        <taxon>Catenulisporales</taxon>
        <taxon>Catenulisporaceae</taxon>
        <taxon>Catenulispora</taxon>
    </lineage>
</organism>
<dbReference type="RefSeq" id="WP_344669719.1">
    <property type="nucleotide sequence ID" value="NZ_BAAAQN010000050.1"/>
</dbReference>
<keyword evidence="3" id="KW-1185">Reference proteome</keyword>
<evidence type="ECO:0000256" key="1">
    <source>
        <dbReference type="ARBA" id="ARBA00010552"/>
    </source>
</evidence>
<comment type="similarity">
    <text evidence="1">Belongs to the RutC family.</text>
</comment>
<dbReference type="EMBL" id="BAAAQN010000050">
    <property type="protein sequence ID" value="GAA2050950.1"/>
    <property type="molecule type" value="Genomic_DNA"/>
</dbReference>
<dbReference type="InterPro" id="IPR035959">
    <property type="entry name" value="RutC-like_sf"/>
</dbReference>
<accession>A0ABP5GSQ5</accession>
<gene>
    <name evidence="2" type="ORF">GCM10009839_67160</name>
</gene>
<dbReference type="Gene3D" id="3.30.1330.40">
    <property type="entry name" value="RutC-like"/>
    <property type="match status" value="1"/>
</dbReference>
<dbReference type="Pfam" id="PF01042">
    <property type="entry name" value="Ribonuc_L-PSP"/>
    <property type="match status" value="1"/>
</dbReference>
<reference evidence="3" key="1">
    <citation type="journal article" date="2019" name="Int. J. Syst. Evol. Microbiol.">
        <title>The Global Catalogue of Microorganisms (GCM) 10K type strain sequencing project: providing services to taxonomists for standard genome sequencing and annotation.</title>
        <authorList>
            <consortium name="The Broad Institute Genomics Platform"/>
            <consortium name="The Broad Institute Genome Sequencing Center for Infectious Disease"/>
            <person name="Wu L."/>
            <person name="Ma J."/>
        </authorList>
    </citation>
    <scope>NUCLEOTIDE SEQUENCE [LARGE SCALE GENOMIC DNA]</scope>
    <source>
        <strain evidence="3">JCM 16014</strain>
    </source>
</reference>